<evidence type="ECO:0000313" key="11">
    <source>
        <dbReference type="Proteomes" id="UP000643701"/>
    </source>
</evidence>
<evidence type="ECO:0000313" key="10">
    <source>
        <dbReference type="EMBL" id="NGZ89538.1"/>
    </source>
</evidence>
<dbReference type="PANTHER" id="PTHR42755:SF1">
    <property type="entry name" value="3-DEOXY-D-MANNO-OCTULOSONIC ACID TRANSFERASE, MITOCHONDRIAL-RELATED"/>
    <property type="match status" value="1"/>
</dbReference>
<comment type="pathway">
    <text evidence="1 8">Bacterial outer membrane biogenesis; LPS core biosynthesis.</text>
</comment>
<keyword evidence="8" id="KW-1003">Cell membrane</keyword>
<dbReference type="GO" id="GO:0009245">
    <property type="term" value="P:lipid A biosynthetic process"/>
    <property type="evidence" value="ECO:0007669"/>
    <property type="project" value="TreeGrafter"/>
</dbReference>
<dbReference type="Proteomes" id="UP000643701">
    <property type="component" value="Unassembled WGS sequence"/>
</dbReference>
<dbReference type="Gene3D" id="3.40.50.2000">
    <property type="entry name" value="Glycogen Phosphorylase B"/>
    <property type="match status" value="1"/>
</dbReference>
<dbReference type="GO" id="GO:0043842">
    <property type="term" value="F:Kdo transferase activity"/>
    <property type="evidence" value="ECO:0007669"/>
    <property type="project" value="UniProtKB-EC"/>
</dbReference>
<feature type="domain" description="3-deoxy-D-manno-octulosonic-acid transferase N-terminal" evidence="9">
    <location>
        <begin position="38"/>
        <end position="196"/>
    </location>
</feature>
<comment type="similarity">
    <text evidence="8">Belongs to the glycosyltransferase group 1 family.</text>
</comment>
<accession>A0A967DYV7</accession>
<keyword evidence="11" id="KW-1185">Reference proteome</keyword>
<comment type="catalytic activity">
    <reaction evidence="6 8">
        <text>lipid IVA (E. coli) + CMP-3-deoxy-beta-D-manno-octulosonate = alpha-Kdo-(2-&gt;6)-lipid IVA (E. coli) + CMP + H(+)</text>
        <dbReference type="Rhea" id="RHEA:28066"/>
        <dbReference type="ChEBI" id="CHEBI:15378"/>
        <dbReference type="ChEBI" id="CHEBI:58603"/>
        <dbReference type="ChEBI" id="CHEBI:60364"/>
        <dbReference type="ChEBI" id="CHEBI:60377"/>
        <dbReference type="ChEBI" id="CHEBI:85987"/>
        <dbReference type="EC" id="2.4.99.12"/>
    </reaction>
</comment>
<reference evidence="10" key="1">
    <citation type="submission" date="2020-03" db="EMBL/GenBank/DDBJ databases">
        <title>Psychroflexus Maritimus sp. nov., isolate from marine sediment.</title>
        <authorList>
            <person name="Zhong Y.-L."/>
        </authorList>
    </citation>
    <scope>NUCLEOTIDE SEQUENCE</scope>
    <source>
        <strain evidence="10">C1</strain>
    </source>
</reference>
<comment type="caution">
    <text evidence="10">The sequence shown here is derived from an EMBL/GenBank/DDBJ whole genome shotgun (WGS) entry which is preliminary data.</text>
</comment>
<keyword evidence="8" id="KW-0472">Membrane</keyword>
<dbReference type="Gene3D" id="3.40.50.11720">
    <property type="entry name" value="3-Deoxy-D-manno-octulosonic-acid transferase, N-terminal domain"/>
    <property type="match status" value="1"/>
</dbReference>
<dbReference type="EC" id="2.4.99.12" evidence="2 8"/>
<evidence type="ECO:0000256" key="5">
    <source>
        <dbReference type="ARBA" id="ARBA00031445"/>
    </source>
</evidence>
<evidence type="ECO:0000256" key="4">
    <source>
        <dbReference type="ARBA" id="ARBA00022679"/>
    </source>
</evidence>
<gene>
    <name evidence="10" type="ORF">G7034_04655</name>
</gene>
<evidence type="ECO:0000256" key="6">
    <source>
        <dbReference type="ARBA" id="ARBA00049183"/>
    </source>
</evidence>
<evidence type="ECO:0000259" key="9">
    <source>
        <dbReference type="Pfam" id="PF04413"/>
    </source>
</evidence>
<evidence type="ECO:0000256" key="2">
    <source>
        <dbReference type="ARBA" id="ARBA00012621"/>
    </source>
</evidence>
<dbReference type="GO" id="GO:0009244">
    <property type="term" value="P:lipopolysaccharide core region biosynthetic process"/>
    <property type="evidence" value="ECO:0007669"/>
    <property type="project" value="UniProtKB-UniRule"/>
</dbReference>
<dbReference type="EMBL" id="JAANAS010000039">
    <property type="protein sequence ID" value="NGZ89538.1"/>
    <property type="molecule type" value="Genomic_DNA"/>
</dbReference>
<evidence type="ECO:0000256" key="8">
    <source>
        <dbReference type="RuleBase" id="RU365103"/>
    </source>
</evidence>
<dbReference type="InterPro" id="IPR007507">
    <property type="entry name" value="Glycos_transf_N"/>
</dbReference>
<comment type="function">
    <text evidence="8">Involved in lipopolysaccharide (LPS) biosynthesis. Catalyzes the transfer of 3-deoxy-D-manno-octulosonate (Kdo) residue(s) from CMP-Kdo to lipid IV(A), the tetraacyldisaccharide-1,4'-bisphosphate precursor of lipid A.</text>
</comment>
<name>A0A967DYV7_9FLAO</name>
<sequence length="405" mass="46268">MFLFEKSFPILKKISPKLNFFVEGRQNTFSILAKENFNSKRNIWFHTASLGEFEQALPIIKEIDRDKYHILVSFFSPSGFEVKKNHPAIDFAFYLPTDTKKNMQKLVAIIQPEISIFIKYEIWPNLLTQLKEHNSKIYLASALFRKNQVYFKSWGNFFKKALFKFDYIFTQNQDSIHLLNEIGFSKASVSGDTRFDRVTAQLAMNNTVSEVERFLGHDLCFVIGSSWEEDEAVFVEFINAAPSHLKFVIAPHEIKKNKLDALKNKVKVHTLTYSKFKTYSSEEIKAARVLIIDSIGLLGKIYAYANIAYVGGGMGTSGLHNILEPATFGVPIIIGMNYEKFPEAKMLIELGGVMSINSSETFFKIGKKLTNDKLFREAKGKICKDFIQKNTGATKFITNQIFKAN</sequence>
<evidence type="ECO:0000256" key="7">
    <source>
        <dbReference type="PIRSR" id="PIRSR639901-1"/>
    </source>
</evidence>
<organism evidence="10 11">
    <name type="scientific">Psychroflexus maritimus</name>
    <dbReference type="NCBI Taxonomy" id="2714865"/>
    <lineage>
        <taxon>Bacteria</taxon>
        <taxon>Pseudomonadati</taxon>
        <taxon>Bacteroidota</taxon>
        <taxon>Flavobacteriia</taxon>
        <taxon>Flavobacteriales</taxon>
        <taxon>Flavobacteriaceae</taxon>
        <taxon>Psychroflexus</taxon>
    </lineage>
</organism>
<dbReference type="AlphaFoldDB" id="A0A967DYV7"/>
<dbReference type="GO" id="GO:0005886">
    <property type="term" value="C:plasma membrane"/>
    <property type="evidence" value="ECO:0007669"/>
    <property type="project" value="UniProtKB-SubCell"/>
</dbReference>
<feature type="active site" description="Proton acceptor" evidence="7">
    <location>
        <position position="52"/>
    </location>
</feature>
<dbReference type="InterPro" id="IPR038107">
    <property type="entry name" value="Glycos_transf_N_sf"/>
</dbReference>
<keyword evidence="4 8" id="KW-0808">Transferase</keyword>
<protein>
    <recommendedName>
        <fullName evidence="3 8">3-deoxy-D-manno-octulosonic acid transferase</fullName>
        <shortName evidence="8">Kdo transferase</shortName>
        <ecNumber evidence="2 8">2.4.99.12</ecNumber>
    </recommendedName>
    <alternativeName>
        <fullName evidence="5 8">Lipid IV(A) 3-deoxy-D-manno-octulosonic acid transferase</fullName>
    </alternativeName>
</protein>
<comment type="subcellular location">
    <subcellularLocation>
        <location evidence="8">Cell membrane</location>
    </subcellularLocation>
</comment>
<dbReference type="Pfam" id="PF04413">
    <property type="entry name" value="Glycos_transf_N"/>
    <property type="match status" value="1"/>
</dbReference>
<dbReference type="InterPro" id="IPR039901">
    <property type="entry name" value="Kdotransferase"/>
</dbReference>
<evidence type="ECO:0000256" key="3">
    <source>
        <dbReference type="ARBA" id="ARBA00019077"/>
    </source>
</evidence>
<dbReference type="PANTHER" id="PTHR42755">
    <property type="entry name" value="3-DEOXY-MANNO-OCTULOSONATE CYTIDYLYLTRANSFERASE"/>
    <property type="match status" value="1"/>
</dbReference>
<proteinExistence type="inferred from homology"/>
<keyword evidence="8" id="KW-0448">Lipopolysaccharide biosynthesis</keyword>
<dbReference type="SUPFAM" id="SSF53756">
    <property type="entry name" value="UDP-Glycosyltransferase/glycogen phosphorylase"/>
    <property type="match status" value="1"/>
</dbReference>
<evidence type="ECO:0000256" key="1">
    <source>
        <dbReference type="ARBA" id="ARBA00004713"/>
    </source>
</evidence>